<dbReference type="Gene3D" id="3.40.50.1000">
    <property type="entry name" value="HAD superfamily/HAD-like"/>
    <property type="match status" value="1"/>
</dbReference>
<sequence length="685" mass="77518">MFNNGRFSDSAYSDSWNTQAYETSPRRARHRRDYYGSRNTVYNDYNNHSTPSTSSGYSAYSNRYDGRNQHSPYIDAYSLPYEDDDYTLGDTRYHERHGSREYNRCYTHPGNSRTYTDDQYTRSRRVHSPSGTPPPPPIPDGPSPEYLEIAAQASSTSETPPRKLVILDLNGTLLVRVNRGVPYPRPYMPTFRDYLLSPKTREWLDTMVWSSAQSQNVEKMVRRCFFDPRLDKHSQGEDDNYDAHSEDTKYKSRDYVANKHSAFKDIWSGKLSAVWARDTLGLSRNDYSRKSRTTKDLSKVWAALPEDHSALTSFLLDDSPAKVRLQPFNHVCISEYGIGNRDQDMALKRIREAQELDDIKKSQHDADIPENISGPSGLVGEECNPTVEHDNADLEATQNTEIDQRLQRRKDKKIFVDDQNPFITPANFGISGAEEQLQQQEYDQTLLAIIGILEAIKNETNVAGWIRSGGLWANKTPPSSTILDQYQDQDQDLVLDTGIIPLLERAPSPTDAEVEDLAENPPISSSPTPSPILKRTRPEALEMDPEIPRSPIKKPKFDTPERFPSLLERIEGVPVPLELSPSTPKITPQVETGPEAETEVTIMAPGNDAQTKVLDDTPLDVPTSPVVESSSTTKAKAKQDPTKLYTSSPAAMWFEDEETFDYWVSKGRSALKDLEIEERDGICLF</sequence>
<feature type="domain" description="FCP1 homology" evidence="2">
    <location>
        <begin position="158"/>
        <end position="356"/>
    </location>
</feature>
<dbReference type="PANTHER" id="PTHR12210">
    <property type="entry name" value="DULLARD PROTEIN PHOSPHATASE"/>
    <property type="match status" value="1"/>
</dbReference>
<protein>
    <submittedName>
        <fullName evidence="3">Phospho phosphatase</fullName>
    </submittedName>
</protein>
<feature type="region of interest" description="Disordered" evidence="1">
    <location>
        <begin position="618"/>
        <end position="640"/>
    </location>
</feature>
<evidence type="ECO:0000313" key="3">
    <source>
        <dbReference type="EMBL" id="PAV15086.1"/>
    </source>
</evidence>
<dbReference type="Proteomes" id="UP000217199">
    <property type="component" value="Unassembled WGS sequence"/>
</dbReference>
<feature type="region of interest" description="Disordered" evidence="1">
    <location>
        <begin position="359"/>
        <end position="378"/>
    </location>
</feature>
<proteinExistence type="predicted"/>
<feature type="region of interest" description="Disordered" evidence="1">
    <location>
        <begin position="102"/>
        <end position="145"/>
    </location>
</feature>
<dbReference type="InterPro" id="IPR036412">
    <property type="entry name" value="HAD-like_sf"/>
</dbReference>
<feature type="compositionally biased region" description="Polar residues" evidence="1">
    <location>
        <begin position="38"/>
        <end position="61"/>
    </location>
</feature>
<feature type="region of interest" description="Disordered" evidence="1">
    <location>
        <begin position="38"/>
        <end position="64"/>
    </location>
</feature>
<feature type="compositionally biased region" description="Pro residues" evidence="1">
    <location>
        <begin position="131"/>
        <end position="142"/>
    </location>
</feature>
<keyword evidence="4" id="KW-1185">Reference proteome</keyword>
<dbReference type="InterPro" id="IPR050365">
    <property type="entry name" value="TIM50"/>
</dbReference>
<dbReference type="STRING" id="2282107.A0A286U676"/>
<reference evidence="3 4" key="1">
    <citation type="journal article" date="2017" name="Mol. Ecol.">
        <title>Comparative and population genomic landscape of Phellinus noxius: A hypervariable fungus causing root rot in trees.</title>
        <authorList>
            <person name="Chung C.L."/>
            <person name="Lee T.J."/>
            <person name="Akiba M."/>
            <person name="Lee H.H."/>
            <person name="Kuo T.H."/>
            <person name="Liu D."/>
            <person name="Ke H.M."/>
            <person name="Yokoi T."/>
            <person name="Roa M.B."/>
            <person name="Lu M.J."/>
            <person name="Chang Y.Y."/>
            <person name="Ann P.J."/>
            <person name="Tsai J.N."/>
            <person name="Chen C.Y."/>
            <person name="Tzean S.S."/>
            <person name="Ota Y."/>
            <person name="Hattori T."/>
            <person name="Sahashi N."/>
            <person name="Liou R.F."/>
            <person name="Kikuchi T."/>
            <person name="Tsai I.J."/>
        </authorList>
    </citation>
    <scope>NUCLEOTIDE SEQUENCE [LARGE SCALE GENOMIC DNA]</scope>
    <source>
        <strain evidence="3 4">FFPRI411160</strain>
    </source>
</reference>
<dbReference type="InParanoid" id="A0A286U676"/>
<feature type="region of interest" description="Disordered" evidence="1">
    <location>
        <begin position="507"/>
        <end position="533"/>
    </location>
</feature>
<accession>A0A286U676</accession>
<dbReference type="InterPro" id="IPR004274">
    <property type="entry name" value="FCP1_dom"/>
</dbReference>
<name>A0A286U676_9AGAM</name>
<dbReference type="SMART" id="SM00577">
    <property type="entry name" value="CPDc"/>
    <property type="match status" value="1"/>
</dbReference>
<feature type="compositionally biased region" description="Low complexity" evidence="1">
    <location>
        <begin position="621"/>
        <end position="633"/>
    </location>
</feature>
<dbReference type="PROSITE" id="PS50969">
    <property type="entry name" value="FCP1"/>
    <property type="match status" value="1"/>
</dbReference>
<organism evidence="3 4">
    <name type="scientific">Pyrrhoderma noxium</name>
    <dbReference type="NCBI Taxonomy" id="2282107"/>
    <lineage>
        <taxon>Eukaryota</taxon>
        <taxon>Fungi</taxon>
        <taxon>Dikarya</taxon>
        <taxon>Basidiomycota</taxon>
        <taxon>Agaricomycotina</taxon>
        <taxon>Agaricomycetes</taxon>
        <taxon>Hymenochaetales</taxon>
        <taxon>Hymenochaetaceae</taxon>
        <taxon>Pyrrhoderma</taxon>
    </lineage>
</organism>
<comment type="caution">
    <text evidence="3">The sequence shown here is derived from an EMBL/GenBank/DDBJ whole genome shotgun (WGS) entry which is preliminary data.</text>
</comment>
<evidence type="ECO:0000259" key="2">
    <source>
        <dbReference type="PROSITE" id="PS50969"/>
    </source>
</evidence>
<dbReference type="SUPFAM" id="SSF56784">
    <property type="entry name" value="HAD-like"/>
    <property type="match status" value="1"/>
</dbReference>
<evidence type="ECO:0000256" key="1">
    <source>
        <dbReference type="SAM" id="MobiDB-lite"/>
    </source>
</evidence>
<dbReference type="InterPro" id="IPR023214">
    <property type="entry name" value="HAD_sf"/>
</dbReference>
<evidence type="ECO:0000313" key="4">
    <source>
        <dbReference type="Proteomes" id="UP000217199"/>
    </source>
</evidence>
<dbReference type="EMBL" id="NBII01000011">
    <property type="protein sequence ID" value="PAV15086.1"/>
    <property type="molecule type" value="Genomic_DNA"/>
</dbReference>
<dbReference type="OrthoDB" id="1711508at2759"/>
<gene>
    <name evidence="3" type="ORF">PNOK_0963900</name>
</gene>
<dbReference type="AlphaFoldDB" id="A0A286U676"/>